<dbReference type="Proteomes" id="UP000269793">
    <property type="component" value="Chromosome V"/>
</dbReference>
<evidence type="ECO:0000256" key="1">
    <source>
        <dbReference type="ARBA" id="ARBA00007447"/>
    </source>
</evidence>
<dbReference type="AlphaFoldDB" id="A0A3G2S675"/>
<name>A0A3G2S675_MALR7</name>
<dbReference type="SUPFAM" id="SSF50630">
    <property type="entry name" value="Acid proteases"/>
    <property type="match status" value="1"/>
</dbReference>
<dbReference type="PROSITE" id="PS00141">
    <property type="entry name" value="ASP_PROTEASE"/>
    <property type="match status" value="1"/>
</dbReference>
<dbReference type="VEuPathDB" id="FungiDB:DNF11_2691"/>
<protein>
    <submittedName>
        <fullName evidence="5">Eukaryotic aspartyl protease</fullName>
    </submittedName>
</protein>
<evidence type="ECO:0000256" key="2">
    <source>
        <dbReference type="ARBA" id="ARBA00022750"/>
    </source>
</evidence>
<organism evidence="5 6">
    <name type="scientific">Malassezia restricta (strain ATCC 96810 / NBRC 103918 / CBS 7877)</name>
    <name type="common">Seborrheic dermatitis infection agent</name>
    <dbReference type="NCBI Taxonomy" id="425264"/>
    <lineage>
        <taxon>Eukaryota</taxon>
        <taxon>Fungi</taxon>
        <taxon>Dikarya</taxon>
        <taxon>Basidiomycota</taxon>
        <taxon>Ustilaginomycotina</taxon>
        <taxon>Malasseziomycetes</taxon>
        <taxon>Malasseziales</taxon>
        <taxon>Malasseziaceae</taxon>
        <taxon>Malassezia</taxon>
    </lineage>
</organism>
<gene>
    <name evidence="5" type="ORF">DNF11_2691</name>
</gene>
<evidence type="ECO:0000313" key="5">
    <source>
        <dbReference type="EMBL" id="AYO43641.1"/>
    </source>
</evidence>
<reference evidence="5 6" key="1">
    <citation type="submission" date="2018-10" db="EMBL/GenBank/DDBJ databases">
        <title>Complete genome sequence of Malassezia restricta CBS 7877.</title>
        <authorList>
            <person name="Morand S.C."/>
            <person name="Bertignac M."/>
            <person name="Iltis A."/>
            <person name="Kolder I."/>
            <person name="Pirovano W."/>
            <person name="Jourdain R."/>
            <person name="Clavaud C."/>
        </authorList>
    </citation>
    <scope>NUCLEOTIDE SEQUENCE [LARGE SCALE GENOMIC DNA]</scope>
    <source>
        <strain evidence="5 6">CBS 7877</strain>
    </source>
</reference>
<dbReference type="InterPro" id="IPR034164">
    <property type="entry name" value="Pepsin-like_dom"/>
</dbReference>
<sequence>MKLSISVLIGVIATIAGVSSLEFDLGYAGESLSDIPKEKRVDALLNHLDAWEMRRGLLSKNEMALKKRGGSGESSVQDSIGNVVVNVKIGSEKSEVPMLVDTGSPSTLVKDDFYNSNKSSTASDPLALFMVGYLSGQGAKGPVVADDFYFGDLTAKSFPIGILTKKYYGVVMNEKIGGLLAIMYPGLAENQWYNGQPQEVDLISNLKYQGAIDNRKWQMSIGKGGKLIIGDHDDSLAEGGFQEMTNSGMSQNHVGIKGKFNDGPQVIFFFDTGSHGIITTADNAKKIFNDVGAESKEVDSGNVIGLVDCKNPPTLKFSATEGDLEIEIPKEDITSKEAGDGKCILPISGSEKVGTNGSLRHMPNAFVVGEAYLRHVTFAADFDSPMKVWIGKQKSN</sequence>
<keyword evidence="6" id="KW-1185">Reference proteome</keyword>
<dbReference type="EMBL" id="CP033152">
    <property type="protein sequence ID" value="AYO43641.1"/>
    <property type="molecule type" value="Genomic_DNA"/>
</dbReference>
<proteinExistence type="inferred from homology"/>
<dbReference type="CDD" id="cd05471">
    <property type="entry name" value="pepsin_like"/>
    <property type="match status" value="1"/>
</dbReference>
<dbReference type="InterPro" id="IPR001461">
    <property type="entry name" value="Aspartic_peptidase_A1"/>
</dbReference>
<feature type="signal peptide" evidence="3">
    <location>
        <begin position="1"/>
        <end position="20"/>
    </location>
</feature>
<evidence type="ECO:0000259" key="4">
    <source>
        <dbReference type="PROSITE" id="PS51767"/>
    </source>
</evidence>
<evidence type="ECO:0000313" key="6">
    <source>
        <dbReference type="Proteomes" id="UP000269793"/>
    </source>
</evidence>
<keyword evidence="2" id="KW-0064">Aspartyl protease</keyword>
<dbReference type="InterPro" id="IPR033121">
    <property type="entry name" value="PEPTIDASE_A1"/>
</dbReference>
<dbReference type="GO" id="GO:0006508">
    <property type="term" value="P:proteolysis"/>
    <property type="evidence" value="ECO:0007669"/>
    <property type="project" value="UniProtKB-KW"/>
</dbReference>
<dbReference type="Pfam" id="PF00026">
    <property type="entry name" value="Asp"/>
    <property type="match status" value="1"/>
</dbReference>
<dbReference type="InterPro" id="IPR001969">
    <property type="entry name" value="Aspartic_peptidase_AS"/>
</dbReference>
<dbReference type="GO" id="GO:0004190">
    <property type="term" value="F:aspartic-type endopeptidase activity"/>
    <property type="evidence" value="ECO:0007669"/>
    <property type="project" value="UniProtKB-KW"/>
</dbReference>
<keyword evidence="5" id="KW-0645">Protease</keyword>
<dbReference type="PROSITE" id="PS51767">
    <property type="entry name" value="PEPTIDASE_A1"/>
    <property type="match status" value="1"/>
</dbReference>
<dbReference type="InterPro" id="IPR021109">
    <property type="entry name" value="Peptidase_aspartic_dom_sf"/>
</dbReference>
<dbReference type="Gene3D" id="2.40.70.10">
    <property type="entry name" value="Acid Proteases"/>
    <property type="match status" value="2"/>
</dbReference>
<feature type="domain" description="Peptidase A1" evidence="4">
    <location>
        <begin position="83"/>
        <end position="391"/>
    </location>
</feature>
<dbReference type="PANTHER" id="PTHR47966">
    <property type="entry name" value="BETA-SITE APP-CLEAVING ENZYME, ISOFORM A-RELATED"/>
    <property type="match status" value="1"/>
</dbReference>
<dbReference type="PANTHER" id="PTHR47966:SF51">
    <property type="entry name" value="BETA-SITE APP-CLEAVING ENZYME, ISOFORM A-RELATED"/>
    <property type="match status" value="1"/>
</dbReference>
<feature type="chain" id="PRO_5018259173" evidence="3">
    <location>
        <begin position="21"/>
        <end position="396"/>
    </location>
</feature>
<dbReference type="OrthoDB" id="771136at2759"/>
<accession>A0A3G2S675</accession>
<evidence type="ECO:0000256" key="3">
    <source>
        <dbReference type="SAM" id="SignalP"/>
    </source>
</evidence>
<keyword evidence="2" id="KW-0378">Hydrolase</keyword>
<comment type="similarity">
    <text evidence="1">Belongs to the peptidase A1 family.</text>
</comment>
<keyword evidence="3" id="KW-0732">Signal</keyword>